<keyword evidence="7" id="KW-1185">Reference proteome</keyword>
<dbReference type="Pfam" id="PF25954">
    <property type="entry name" value="Beta-barrel_RND_2"/>
    <property type="match status" value="1"/>
</dbReference>
<dbReference type="RefSeq" id="WP_092378941.1">
    <property type="nucleotide sequence ID" value="NZ_FORX01000024.1"/>
</dbReference>
<dbReference type="Pfam" id="PF01590">
    <property type="entry name" value="GAF"/>
    <property type="match status" value="1"/>
</dbReference>
<dbReference type="EMBL" id="FORX01000024">
    <property type="protein sequence ID" value="SFK43239.1"/>
    <property type="molecule type" value="Genomic_DNA"/>
</dbReference>
<dbReference type="Proteomes" id="UP000198635">
    <property type="component" value="Unassembled WGS sequence"/>
</dbReference>
<sequence length="612" mass="67950">MGSNTTTQESAPTDTGPVLSWAEFSSASSTREYCQGWIGLQSGMIPGVIQGILVTEGEDGQFAPAAVWPYGGADPVRLAAALERVIDDERGLVLELDAADRYAMVYPVRVDDRLFAVVAMELAADSEADLNRAMEQLQWGCSWLELLLRRREADKDKARLLRLGTAVDMLALTLDRPSCREAAMTFVTELAAAAQCERVSLGFVRGRSVVLEAVSHSAEVDLKMNLTRTIERVMDEALLQRREISWPTDDATVICREHEALSRQQAMVSVLTLPLYGQNRYYGALTVERAADQPFTERDAEFFRAVGTLAGPILEAKRQVDRSVLDHARASLSEAAGRLLGPRHYGRKLAVAALACLAVFLFFAHGDYRLRADIALEGGIRRAVTVPFDGFIHQAPFRAGDLVNEGDELCLLDDRDLRLDRMVTASRLRQLEQQLQEAVSQHDRAQSSIIRAQLNQVQAELDLADAQLARTRLTAPYSGLIVSGDLSQRLGSAVKQGDVLFEVTPLDSYRVILKVDERRIADVRVGQRGELVLFSLPGQEFGFTVSKITPIAKAEDGSNHFQVEAALDSVDETLRPGMEGVGKVAVDRRKLVRIWIRDMREWLTLFFWKWLP</sequence>
<dbReference type="InterPro" id="IPR058792">
    <property type="entry name" value="Beta-barrel_RND_2"/>
</dbReference>
<feature type="domain" description="CusB-like beta-barrel" evidence="5">
    <location>
        <begin position="513"/>
        <end position="578"/>
    </location>
</feature>
<dbReference type="OrthoDB" id="9806939at2"/>
<dbReference type="SUPFAM" id="SSF55781">
    <property type="entry name" value="GAF domain-like"/>
    <property type="match status" value="1"/>
</dbReference>
<dbReference type="PANTHER" id="PTHR32347">
    <property type="entry name" value="EFFLUX SYSTEM COMPONENT YKNX-RELATED"/>
    <property type="match status" value="1"/>
</dbReference>
<dbReference type="AlphaFoldDB" id="A0A1I3ZI56"/>
<dbReference type="Gene3D" id="2.40.30.170">
    <property type="match status" value="1"/>
</dbReference>
<evidence type="ECO:0000313" key="7">
    <source>
        <dbReference type="Proteomes" id="UP000198635"/>
    </source>
</evidence>
<evidence type="ECO:0000313" key="6">
    <source>
        <dbReference type="EMBL" id="SFK43239.1"/>
    </source>
</evidence>
<dbReference type="InterPro" id="IPR050465">
    <property type="entry name" value="UPF0194_transport"/>
</dbReference>
<gene>
    <name evidence="6" type="ORF">SAMN04488082_12418</name>
</gene>
<feature type="coiled-coil region" evidence="3">
    <location>
        <begin position="421"/>
        <end position="474"/>
    </location>
</feature>
<protein>
    <submittedName>
        <fullName evidence="6">RND family efflux transporter, MFP subunit</fullName>
    </submittedName>
</protein>
<dbReference type="GO" id="GO:0030313">
    <property type="term" value="C:cell envelope"/>
    <property type="evidence" value="ECO:0007669"/>
    <property type="project" value="UniProtKB-SubCell"/>
</dbReference>
<dbReference type="SUPFAM" id="SSF111369">
    <property type="entry name" value="HlyD-like secretion proteins"/>
    <property type="match status" value="1"/>
</dbReference>
<dbReference type="InterPro" id="IPR029016">
    <property type="entry name" value="GAF-like_dom_sf"/>
</dbReference>
<evidence type="ECO:0000256" key="3">
    <source>
        <dbReference type="SAM" id="Coils"/>
    </source>
</evidence>
<keyword evidence="2 3" id="KW-0175">Coiled coil</keyword>
<dbReference type="Gene3D" id="3.30.450.40">
    <property type="match status" value="1"/>
</dbReference>
<accession>A0A1I3ZI56</accession>
<proteinExistence type="predicted"/>
<comment type="subcellular location">
    <subcellularLocation>
        <location evidence="1">Cell envelope</location>
    </subcellularLocation>
</comment>
<name>A0A1I3ZI56_9BACT</name>
<dbReference type="STRING" id="52560.SAMN04488082_12418"/>
<evidence type="ECO:0000256" key="1">
    <source>
        <dbReference type="ARBA" id="ARBA00004196"/>
    </source>
</evidence>
<organism evidence="6 7">
    <name type="scientific">Desulfomicrobium apsheronum</name>
    <dbReference type="NCBI Taxonomy" id="52560"/>
    <lineage>
        <taxon>Bacteria</taxon>
        <taxon>Pseudomonadati</taxon>
        <taxon>Thermodesulfobacteriota</taxon>
        <taxon>Desulfovibrionia</taxon>
        <taxon>Desulfovibrionales</taxon>
        <taxon>Desulfomicrobiaceae</taxon>
        <taxon>Desulfomicrobium</taxon>
    </lineage>
</organism>
<evidence type="ECO:0000259" key="5">
    <source>
        <dbReference type="Pfam" id="PF25954"/>
    </source>
</evidence>
<reference evidence="7" key="1">
    <citation type="submission" date="2016-10" db="EMBL/GenBank/DDBJ databases">
        <authorList>
            <person name="Varghese N."/>
            <person name="Submissions S."/>
        </authorList>
    </citation>
    <scope>NUCLEOTIDE SEQUENCE [LARGE SCALE GENOMIC DNA]</scope>
    <source>
        <strain evidence="7">DSM 5918</strain>
    </source>
</reference>
<dbReference type="InterPro" id="IPR003018">
    <property type="entry name" value="GAF"/>
</dbReference>
<evidence type="ECO:0000256" key="2">
    <source>
        <dbReference type="ARBA" id="ARBA00023054"/>
    </source>
</evidence>
<evidence type="ECO:0000259" key="4">
    <source>
        <dbReference type="Pfam" id="PF01590"/>
    </source>
</evidence>
<feature type="domain" description="GAF" evidence="4">
    <location>
        <begin position="181"/>
        <end position="311"/>
    </location>
</feature>